<evidence type="ECO:0000313" key="8">
    <source>
        <dbReference type="Proteomes" id="UP000504693"/>
    </source>
</evidence>
<dbReference type="InterPro" id="IPR050307">
    <property type="entry name" value="Sterol_Desaturase_Related"/>
</dbReference>
<feature type="domain" description="Fatty acid hydroxylase" evidence="6">
    <location>
        <begin position="109"/>
        <end position="248"/>
    </location>
</feature>
<evidence type="ECO:0000256" key="5">
    <source>
        <dbReference type="SAM" id="Phobius"/>
    </source>
</evidence>
<evidence type="ECO:0000313" key="7">
    <source>
        <dbReference type="EMBL" id="QKG71751.1"/>
    </source>
</evidence>
<feature type="transmembrane region" description="Helical" evidence="5">
    <location>
        <begin position="29"/>
        <end position="49"/>
    </location>
</feature>
<feature type="transmembrane region" description="Helical" evidence="5">
    <location>
        <begin position="273"/>
        <end position="295"/>
    </location>
</feature>
<proteinExistence type="predicted"/>
<dbReference type="GO" id="GO:0016020">
    <property type="term" value="C:membrane"/>
    <property type="evidence" value="ECO:0007669"/>
    <property type="project" value="UniProtKB-SubCell"/>
</dbReference>
<gene>
    <name evidence="7" type="ORF">HQR01_10465</name>
</gene>
<evidence type="ECO:0000256" key="1">
    <source>
        <dbReference type="ARBA" id="ARBA00004370"/>
    </source>
</evidence>
<dbReference type="InterPro" id="IPR006694">
    <property type="entry name" value="Fatty_acid_hydroxylase"/>
</dbReference>
<protein>
    <submittedName>
        <fullName evidence="7">Sterol desaturase family protein</fullName>
    </submittedName>
</protein>
<dbReference type="RefSeq" id="WP_173214819.1">
    <property type="nucleotide sequence ID" value="NZ_CP053921.1"/>
</dbReference>
<keyword evidence="8" id="KW-1185">Reference proteome</keyword>
<dbReference type="KEGG" id="emv:HQR01_10465"/>
<evidence type="ECO:0000259" key="6">
    <source>
        <dbReference type="Pfam" id="PF04116"/>
    </source>
</evidence>
<dbReference type="AlphaFoldDB" id="A0A7D3XSF7"/>
<organism evidence="7 8">
    <name type="scientific">Erythrobacter mangrovi</name>
    <dbReference type="NCBI Taxonomy" id="2739433"/>
    <lineage>
        <taxon>Bacteria</taxon>
        <taxon>Pseudomonadati</taxon>
        <taxon>Pseudomonadota</taxon>
        <taxon>Alphaproteobacteria</taxon>
        <taxon>Sphingomonadales</taxon>
        <taxon>Erythrobacteraceae</taxon>
        <taxon>Erythrobacter/Porphyrobacter group</taxon>
        <taxon>Erythrobacter</taxon>
    </lineage>
</organism>
<dbReference type="GO" id="GO:0005506">
    <property type="term" value="F:iron ion binding"/>
    <property type="evidence" value="ECO:0007669"/>
    <property type="project" value="InterPro"/>
</dbReference>
<evidence type="ECO:0000256" key="3">
    <source>
        <dbReference type="ARBA" id="ARBA00022989"/>
    </source>
</evidence>
<name>A0A7D3XSF7_9SPHN</name>
<keyword evidence="3 5" id="KW-1133">Transmembrane helix</keyword>
<reference evidence="7 8" key="1">
    <citation type="submission" date="2020-05" db="EMBL/GenBank/DDBJ databases">
        <title>Erythrobacter mangrovi sp. nov., isolated from rhizosphere soil of mangrove plant (Kandelia candel).</title>
        <authorList>
            <person name="Ye Y.H."/>
        </authorList>
    </citation>
    <scope>NUCLEOTIDE SEQUENCE [LARGE SCALE GENOMIC DNA]</scope>
    <source>
        <strain evidence="7 8">EB310</strain>
    </source>
</reference>
<dbReference type="GO" id="GO:0016491">
    <property type="term" value="F:oxidoreductase activity"/>
    <property type="evidence" value="ECO:0007669"/>
    <property type="project" value="InterPro"/>
</dbReference>
<sequence length="300" mass="34287">MMEHTSTEYWIGRIQEHFVNVFTFDLGRYLIAASALSLLLWLAGSWAEARRIQKRRAGRADYIREVTSSFRTVFFFALTGLTTVLMAEGGLITVNEGTYGPGQFLLQLVAITIAHDAYFYWMHRALHHRKLFRATHLHHHKSRTPTPWAAYSFSPWEGVTEAAFMPMFLLATSLMGIAYIDFAIFIFLAWMILRNVIGHAGVEVHPAGWVDTRWLDWLTTTTHHDLHHSEGRHNFGLYFTWWDRWMGTEHPRYKEEFRKVAKPLVTFARPAEVVSIAAMATFATLATLGSGIGALDALAL</sequence>
<keyword evidence="2 5" id="KW-0812">Transmembrane</keyword>
<dbReference type="Proteomes" id="UP000504693">
    <property type="component" value="Chromosome"/>
</dbReference>
<feature type="transmembrane region" description="Helical" evidence="5">
    <location>
        <begin position="70"/>
        <end position="92"/>
    </location>
</feature>
<dbReference type="EMBL" id="CP053921">
    <property type="protein sequence ID" value="QKG71751.1"/>
    <property type="molecule type" value="Genomic_DNA"/>
</dbReference>
<accession>A0A7D3XSF7</accession>
<evidence type="ECO:0000256" key="2">
    <source>
        <dbReference type="ARBA" id="ARBA00022692"/>
    </source>
</evidence>
<dbReference type="Pfam" id="PF04116">
    <property type="entry name" value="FA_hydroxylase"/>
    <property type="match status" value="1"/>
</dbReference>
<feature type="transmembrane region" description="Helical" evidence="5">
    <location>
        <begin position="168"/>
        <end position="193"/>
    </location>
</feature>
<keyword evidence="4 5" id="KW-0472">Membrane</keyword>
<dbReference type="GO" id="GO:0008610">
    <property type="term" value="P:lipid biosynthetic process"/>
    <property type="evidence" value="ECO:0007669"/>
    <property type="project" value="InterPro"/>
</dbReference>
<dbReference type="PANTHER" id="PTHR11863">
    <property type="entry name" value="STEROL DESATURASE"/>
    <property type="match status" value="1"/>
</dbReference>
<evidence type="ECO:0000256" key="4">
    <source>
        <dbReference type="ARBA" id="ARBA00023136"/>
    </source>
</evidence>
<comment type="subcellular location">
    <subcellularLocation>
        <location evidence="1">Membrane</location>
    </subcellularLocation>
</comment>